<dbReference type="InterPro" id="IPR009006">
    <property type="entry name" value="Ala_racemase/Decarboxylase_C"/>
</dbReference>
<evidence type="ECO:0000313" key="1">
    <source>
        <dbReference type="EMBL" id="MBA0088142.1"/>
    </source>
</evidence>
<sequence>LYPVIATVSASHSIIEIGAEEKVRIGDVASLFDAQSGSRPEDVSEACGASVYDLTMHLNPLLPRRIV</sequence>
<feature type="non-terminal residue" evidence="1">
    <location>
        <position position="1"/>
    </location>
</feature>
<dbReference type="Proteomes" id="UP000567293">
    <property type="component" value="Unassembled WGS sequence"/>
</dbReference>
<protein>
    <recommendedName>
        <fullName evidence="3">Alanine racemase</fullName>
    </recommendedName>
</protein>
<dbReference type="GO" id="GO:0003824">
    <property type="term" value="F:catalytic activity"/>
    <property type="evidence" value="ECO:0007669"/>
    <property type="project" value="InterPro"/>
</dbReference>
<gene>
    <name evidence="1" type="ORF">HRJ53_24420</name>
</gene>
<dbReference type="SUPFAM" id="SSF50621">
    <property type="entry name" value="Alanine racemase C-terminal domain-like"/>
    <property type="match status" value="1"/>
</dbReference>
<reference evidence="1" key="1">
    <citation type="submission" date="2020-06" db="EMBL/GenBank/DDBJ databases">
        <title>Legume-microbial interactions unlock mineral nutrients during tropical forest succession.</title>
        <authorList>
            <person name="Epihov D.Z."/>
        </authorList>
    </citation>
    <scope>NUCLEOTIDE SEQUENCE [LARGE SCALE GENOMIC DNA]</scope>
    <source>
        <strain evidence="1">Pan2503</strain>
    </source>
</reference>
<organism evidence="1 2">
    <name type="scientific">Candidatus Acidiferrum panamense</name>
    <dbReference type="NCBI Taxonomy" id="2741543"/>
    <lineage>
        <taxon>Bacteria</taxon>
        <taxon>Pseudomonadati</taxon>
        <taxon>Acidobacteriota</taxon>
        <taxon>Terriglobia</taxon>
        <taxon>Candidatus Acidiferrales</taxon>
        <taxon>Candidatus Acidiferrum</taxon>
    </lineage>
</organism>
<name>A0A7V8SZW3_9BACT</name>
<evidence type="ECO:0000313" key="2">
    <source>
        <dbReference type="Proteomes" id="UP000567293"/>
    </source>
</evidence>
<dbReference type="EMBL" id="JACDQQ010002360">
    <property type="protein sequence ID" value="MBA0088142.1"/>
    <property type="molecule type" value="Genomic_DNA"/>
</dbReference>
<keyword evidence="2" id="KW-1185">Reference proteome</keyword>
<proteinExistence type="predicted"/>
<accession>A0A7V8SZW3</accession>
<evidence type="ECO:0008006" key="3">
    <source>
        <dbReference type="Google" id="ProtNLM"/>
    </source>
</evidence>
<dbReference type="Gene3D" id="2.40.37.10">
    <property type="entry name" value="Lyase, Ornithine Decarboxylase, Chain A, domain 1"/>
    <property type="match status" value="1"/>
</dbReference>
<dbReference type="AlphaFoldDB" id="A0A7V8SZW3"/>
<comment type="caution">
    <text evidence="1">The sequence shown here is derived from an EMBL/GenBank/DDBJ whole genome shotgun (WGS) entry which is preliminary data.</text>
</comment>